<proteinExistence type="predicted"/>
<dbReference type="Proteomes" id="UP000593564">
    <property type="component" value="Unassembled WGS sequence"/>
</dbReference>
<reference evidence="1 2" key="2">
    <citation type="submission" date="2020-07" db="EMBL/GenBank/DDBJ databases">
        <title>Genome assembly of wild tea tree DASZ reveals pedigree and selection history of tea varieties.</title>
        <authorList>
            <person name="Zhang W."/>
        </authorList>
    </citation>
    <scope>NUCLEOTIDE SEQUENCE [LARGE SCALE GENOMIC DNA]</scope>
    <source>
        <strain evidence="2">cv. G240</strain>
        <tissue evidence="1">Leaf</tissue>
    </source>
</reference>
<dbReference type="EMBL" id="JACBKZ010000004">
    <property type="protein sequence ID" value="KAF5951427.1"/>
    <property type="molecule type" value="Genomic_DNA"/>
</dbReference>
<gene>
    <name evidence="1" type="ORF">HYC85_009371</name>
</gene>
<organism evidence="1 2">
    <name type="scientific">Camellia sinensis</name>
    <name type="common">Tea plant</name>
    <name type="synonym">Thea sinensis</name>
    <dbReference type="NCBI Taxonomy" id="4442"/>
    <lineage>
        <taxon>Eukaryota</taxon>
        <taxon>Viridiplantae</taxon>
        <taxon>Streptophyta</taxon>
        <taxon>Embryophyta</taxon>
        <taxon>Tracheophyta</taxon>
        <taxon>Spermatophyta</taxon>
        <taxon>Magnoliopsida</taxon>
        <taxon>eudicotyledons</taxon>
        <taxon>Gunneridae</taxon>
        <taxon>Pentapetalae</taxon>
        <taxon>asterids</taxon>
        <taxon>Ericales</taxon>
        <taxon>Theaceae</taxon>
        <taxon>Camellia</taxon>
    </lineage>
</organism>
<dbReference type="AlphaFoldDB" id="A0A7J7HG13"/>
<evidence type="ECO:0000313" key="1">
    <source>
        <dbReference type="EMBL" id="KAF5951427.1"/>
    </source>
</evidence>
<accession>A0A7J7HG13</accession>
<sequence>MEPKEMPQMYHSYHICPPKSITRKDIPNTSIINFSLTRHKGQNGVDPLIM</sequence>
<keyword evidence="2" id="KW-1185">Reference proteome</keyword>
<evidence type="ECO:0000313" key="2">
    <source>
        <dbReference type="Proteomes" id="UP000593564"/>
    </source>
</evidence>
<protein>
    <submittedName>
        <fullName evidence="1">Uncharacterized protein</fullName>
    </submittedName>
</protein>
<reference evidence="2" key="1">
    <citation type="journal article" date="2020" name="Nat. Commun.">
        <title>Genome assembly of wild tea tree DASZ reveals pedigree and selection history of tea varieties.</title>
        <authorList>
            <person name="Zhang W."/>
            <person name="Zhang Y."/>
            <person name="Qiu H."/>
            <person name="Guo Y."/>
            <person name="Wan H."/>
            <person name="Zhang X."/>
            <person name="Scossa F."/>
            <person name="Alseekh S."/>
            <person name="Zhang Q."/>
            <person name="Wang P."/>
            <person name="Xu L."/>
            <person name="Schmidt M.H."/>
            <person name="Jia X."/>
            <person name="Li D."/>
            <person name="Zhu A."/>
            <person name="Guo F."/>
            <person name="Chen W."/>
            <person name="Ni D."/>
            <person name="Usadel B."/>
            <person name="Fernie A.R."/>
            <person name="Wen W."/>
        </authorList>
    </citation>
    <scope>NUCLEOTIDE SEQUENCE [LARGE SCALE GENOMIC DNA]</scope>
    <source>
        <strain evidence="2">cv. G240</strain>
    </source>
</reference>
<comment type="caution">
    <text evidence="1">The sequence shown here is derived from an EMBL/GenBank/DDBJ whole genome shotgun (WGS) entry which is preliminary data.</text>
</comment>
<name>A0A7J7HG13_CAMSI</name>